<evidence type="ECO:0000256" key="3">
    <source>
        <dbReference type="ARBA" id="ARBA00023125"/>
    </source>
</evidence>
<dbReference type="RefSeq" id="WP_112094471.1">
    <property type="nucleotide sequence ID" value="NZ_QLOE01000012.1"/>
</dbReference>
<evidence type="ECO:0000313" key="6">
    <source>
        <dbReference type="EMBL" id="RAO78518.1"/>
    </source>
</evidence>
<keyword evidence="2" id="KW-0805">Transcription regulation</keyword>
<evidence type="ECO:0000256" key="2">
    <source>
        <dbReference type="ARBA" id="ARBA00023015"/>
    </source>
</evidence>
<dbReference type="GO" id="GO:0000976">
    <property type="term" value="F:transcription cis-regulatory region binding"/>
    <property type="evidence" value="ECO:0007669"/>
    <property type="project" value="TreeGrafter"/>
</dbReference>
<keyword evidence="7" id="KW-1185">Reference proteome</keyword>
<dbReference type="Pfam" id="PF00126">
    <property type="entry name" value="HTH_1"/>
    <property type="match status" value="1"/>
</dbReference>
<dbReference type="InterPro" id="IPR036390">
    <property type="entry name" value="WH_DNA-bd_sf"/>
</dbReference>
<name>A0A328P875_9EURY</name>
<dbReference type="Proteomes" id="UP000249782">
    <property type="component" value="Unassembled WGS sequence"/>
</dbReference>
<dbReference type="PANTHER" id="PTHR30126">
    <property type="entry name" value="HTH-TYPE TRANSCRIPTIONAL REGULATOR"/>
    <property type="match status" value="1"/>
</dbReference>
<dbReference type="PANTHER" id="PTHR30126:SF40">
    <property type="entry name" value="HTH-TYPE TRANSCRIPTIONAL REGULATOR GLTR"/>
    <property type="match status" value="1"/>
</dbReference>
<gene>
    <name evidence="6" type="ORF">DPC56_07565</name>
</gene>
<reference evidence="6 7" key="1">
    <citation type="submission" date="2018-06" db="EMBL/GenBank/DDBJ databases">
        <title>Draft genome sequence of hyperthermophilic methanogen Methanothermobacter tenebrarum sp. MCM-B 1447.</title>
        <authorList>
            <person name="Pore S.D."/>
            <person name="Dagar S."/>
            <person name="Dhakephalkar P.K."/>
        </authorList>
    </citation>
    <scope>NUCLEOTIDE SEQUENCE [LARGE SCALE GENOMIC DNA]</scope>
    <source>
        <strain evidence="6 7">MCM B 1447</strain>
    </source>
</reference>
<dbReference type="AlphaFoldDB" id="A0A328P875"/>
<keyword evidence="4" id="KW-0804">Transcription</keyword>
<evidence type="ECO:0000259" key="5">
    <source>
        <dbReference type="PROSITE" id="PS50931"/>
    </source>
</evidence>
<dbReference type="GO" id="GO:0003700">
    <property type="term" value="F:DNA-binding transcription factor activity"/>
    <property type="evidence" value="ECO:0007669"/>
    <property type="project" value="InterPro"/>
</dbReference>
<dbReference type="InterPro" id="IPR000847">
    <property type="entry name" value="LysR_HTH_N"/>
</dbReference>
<organism evidence="6 7">
    <name type="scientific">Methanothermobacter tenebrarum</name>
    <dbReference type="NCBI Taxonomy" id="680118"/>
    <lineage>
        <taxon>Archaea</taxon>
        <taxon>Methanobacteriati</taxon>
        <taxon>Methanobacteriota</taxon>
        <taxon>Methanomada group</taxon>
        <taxon>Methanobacteria</taxon>
        <taxon>Methanobacteriales</taxon>
        <taxon>Methanobacteriaceae</taxon>
        <taxon>Methanothermobacter</taxon>
    </lineage>
</organism>
<proteinExistence type="inferred from homology"/>
<protein>
    <submittedName>
        <fullName evidence="6">Transcriptional regulator</fullName>
    </submittedName>
</protein>
<evidence type="ECO:0000256" key="1">
    <source>
        <dbReference type="ARBA" id="ARBA00009437"/>
    </source>
</evidence>
<evidence type="ECO:0000256" key="4">
    <source>
        <dbReference type="ARBA" id="ARBA00023163"/>
    </source>
</evidence>
<comment type="similarity">
    <text evidence="1">Belongs to the LysR transcriptional regulatory family.</text>
</comment>
<evidence type="ECO:0000313" key="7">
    <source>
        <dbReference type="Proteomes" id="UP000249782"/>
    </source>
</evidence>
<keyword evidence="3" id="KW-0238">DNA-binding</keyword>
<dbReference type="InterPro" id="IPR036388">
    <property type="entry name" value="WH-like_DNA-bd_sf"/>
</dbReference>
<feature type="domain" description="HTH lysR-type" evidence="5">
    <location>
        <begin position="16"/>
        <end position="73"/>
    </location>
</feature>
<sequence length="283" mass="32491">MKEKPIIGISIDGVELDYKLLEMLEWVSRTCSQRKAADKVGITVQVFNRRILKFEDKLGFKLVKSSKSGSELTPEGAKILKKYHEYKNLLEESERILIAAGYISSQLMMALIEAYKLEAALYTCSDDEAYHLSKKCRLDLIALDDPLIAFRNNLDFIPIAYDHLALIPGDKIQKINELNNARFVAVENSSQRLAWRILREKGIKFKIAKKVKSPFQAFEIVQNNPKLYTFLNASKFPGNDILKNETRHVISIIPFNERINDFIDFISNKGQSTIQKEGFERIK</sequence>
<dbReference type="Gene3D" id="1.10.10.10">
    <property type="entry name" value="Winged helix-like DNA-binding domain superfamily/Winged helix DNA-binding domain"/>
    <property type="match status" value="1"/>
</dbReference>
<comment type="caution">
    <text evidence="6">The sequence shown here is derived from an EMBL/GenBank/DDBJ whole genome shotgun (WGS) entry which is preliminary data.</text>
</comment>
<dbReference type="OrthoDB" id="62169at2157"/>
<accession>A0A328P875</accession>
<dbReference type="PROSITE" id="PS50931">
    <property type="entry name" value="HTH_LYSR"/>
    <property type="match status" value="1"/>
</dbReference>
<dbReference type="SUPFAM" id="SSF46785">
    <property type="entry name" value="Winged helix' DNA-binding domain"/>
    <property type="match status" value="1"/>
</dbReference>
<dbReference type="EMBL" id="QLOE01000012">
    <property type="protein sequence ID" value="RAO78518.1"/>
    <property type="molecule type" value="Genomic_DNA"/>
</dbReference>